<dbReference type="EMBL" id="PDOB01000025">
    <property type="protein sequence ID" value="PIL38965.1"/>
    <property type="molecule type" value="Genomic_DNA"/>
</dbReference>
<feature type="compositionally biased region" description="Low complexity" evidence="1">
    <location>
        <begin position="51"/>
        <end position="72"/>
    </location>
</feature>
<gene>
    <name evidence="3" type="ORF">CR103_14880</name>
</gene>
<dbReference type="RefSeq" id="WP_099916762.1">
    <property type="nucleotide sequence ID" value="NZ_BMHS01000028.1"/>
</dbReference>
<dbReference type="InterPro" id="IPR021104">
    <property type="entry name" value="KfrA_DNA-bd_N"/>
</dbReference>
<comment type="caution">
    <text evidence="3">The sequence shown here is derived from an EMBL/GenBank/DDBJ whole genome shotgun (WGS) entry which is preliminary data.</text>
</comment>
<dbReference type="AlphaFoldDB" id="A0A2G8SYT8"/>
<keyword evidence="4" id="KW-1185">Reference proteome</keyword>
<evidence type="ECO:0000259" key="2">
    <source>
        <dbReference type="Pfam" id="PF11740"/>
    </source>
</evidence>
<accession>A0A2G8SYT8</accession>
<evidence type="ECO:0000313" key="4">
    <source>
        <dbReference type="Proteomes" id="UP000228593"/>
    </source>
</evidence>
<reference evidence="3 4" key="1">
    <citation type="submission" date="2017-10" db="EMBL/GenBank/DDBJ databases">
        <title>Massilia psychrophilum sp. nov., a novel purple-pigmented bacterium isolated from Tianshan glacier, Xinjiang Municipality, China.</title>
        <authorList>
            <person name="Wang H."/>
        </authorList>
    </citation>
    <scope>NUCLEOTIDE SEQUENCE [LARGE SCALE GENOMIC DNA]</scope>
    <source>
        <strain evidence="3 4">JCM 30813</strain>
    </source>
</reference>
<feature type="region of interest" description="Disordered" evidence="1">
    <location>
        <begin position="33"/>
        <end position="72"/>
    </location>
</feature>
<evidence type="ECO:0000313" key="3">
    <source>
        <dbReference type="EMBL" id="PIL38965.1"/>
    </source>
</evidence>
<dbReference type="Proteomes" id="UP000228593">
    <property type="component" value="Unassembled WGS sequence"/>
</dbReference>
<dbReference type="Pfam" id="PF11740">
    <property type="entry name" value="KfrA_N"/>
    <property type="match status" value="1"/>
</dbReference>
<feature type="domain" description="KfrA N-terminal DNA-binding" evidence="2">
    <location>
        <begin position="8"/>
        <end position="47"/>
    </location>
</feature>
<name>A0A2G8SYT8_9BURK</name>
<evidence type="ECO:0000256" key="1">
    <source>
        <dbReference type="SAM" id="MobiDB-lite"/>
    </source>
</evidence>
<proteinExistence type="predicted"/>
<organism evidence="3 4">
    <name type="scientific">Massilia psychrophila</name>
    <dbReference type="NCBI Taxonomy" id="1603353"/>
    <lineage>
        <taxon>Bacteria</taxon>
        <taxon>Pseudomonadati</taxon>
        <taxon>Pseudomonadota</taxon>
        <taxon>Betaproteobacteria</taxon>
        <taxon>Burkholderiales</taxon>
        <taxon>Oxalobacteraceae</taxon>
        <taxon>Telluria group</taxon>
        <taxon>Massilia</taxon>
    </lineage>
</organism>
<sequence length="72" mass="7410">MGREATVTYGQVAAAADAMCSANIRPSSRTVRERLGNTGSMGTINRAGDVAGSNRANGGRNGQRQAGGDWRA</sequence>
<protein>
    <recommendedName>
        <fullName evidence="2">KfrA N-terminal DNA-binding domain-containing protein</fullName>
    </recommendedName>
</protein>
<dbReference type="OrthoDB" id="8702462at2"/>